<keyword evidence="4" id="KW-0378">Hydrolase</keyword>
<comment type="similarity">
    <text evidence="2">Belongs to the SNF2/RAD54 helicase family.</text>
</comment>
<dbReference type="Pfam" id="PF00271">
    <property type="entry name" value="Helicase_C"/>
    <property type="match status" value="1"/>
</dbReference>
<dbReference type="GO" id="GO:0004386">
    <property type="term" value="F:helicase activity"/>
    <property type="evidence" value="ECO:0007669"/>
    <property type="project" value="UniProtKB-KW"/>
</dbReference>
<evidence type="ECO:0000256" key="8">
    <source>
        <dbReference type="ARBA" id="ARBA00023242"/>
    </source>
</evidence>
<feature type="domain" description="Helicase C-terminal" evidence="9">
    <location>
        <begin position="2"/>
        <end position="33"/>
    </location>
</feature>
<keyword evidence="7" id="KW-0238">DNA-binding</keyword>
<proteinExistence type="inferred from homology"/>
<dbReference type="InterPro" id="IPR001650">
    <property type="entry name" value="Helicase_C-like"/>
</dbReference>
<keyword evidence="3" id="KW-0547">Nucleotide-binding</keyword>
<comment type="subcellular location">
    <subcellularLocation>
        <location evidence="1">Nucleus</location>
    </subcellularLocation>
</comment>
<dbReference type="PANTHER" id="PTHR45797:SF1">
    <property type="entry name" value="HELICASE ARIP4"/>
    <property type="match status" value="1"/>
</dbReference>
<evidence type="ECO:0000256" key="6">
    <source>
        <dbReference type="ARBA" id="ARBA00022840"/>
    </source>
</evidence>
<dbReference type="OrthoDB" id="2020972at2759"/>
<comment type="caution">
    <text evidence="10">The sequence shown here is derived from an EMBL/GenBank/DDBJ whole genome shotgun (WGS) entry which is preliminary data.</text>
</comment>
<dbReference type="GO" id="GO:0005524">
    <property type="term" value="F:ATP binding"/>
    <property type="evidence" value="ECO:0007669"/>
    <property type="project" value="UniProtKB-KW"/>
</dbReference>
<protein>
    <submittedName>
        <fullName evidence="10">10981_t:CDS:1</fullName>
    </submittedName>
</protein>
<dbReference type="PANTHER" id="PTHR45797">
    <property type="entry name" value="RAD54-LIKE"/>
    <property type="match status" value="1"/>
</dbReference>
<dbReference type="AlphaFoldDB" id="A0A9N9IQI4"/>
<name>A0A9N9IQI4_9GLOM</name>
<evidence type="ECO:0000256" key="7">
    <source>
        <dbReference type="ARBA" id="ARBA00023125"/>
    </source>
</evidence>
<dbReference type="EMBL" id="CAJVPQ010016038">
    <property type="protein sequence ID" value="CAG8744493.1"/>
    <property type="molecule type" value="Genomic_DNA"/>
</dbReference>
<keyword evidence="8" id="KW-0539">Nucleus</keyword>
<dbReference type="GO" id="GO:0003677">
    <property type="term" value="F:DNA binding"/>
    <property type="evidence" value="ECO:0007669"/>
    <property type="project" value="UniProtKB-KW"/>
</dbReference>
<dbReference type="InterPro" id="IPR049730">
    <property type="entry name" value="SNF2/RAD54-like_C"/>
</dbReference>
<evidence type="ECO:0000256" key="4">
    <source>
        <dbReference type="ARBA" id="ARBA00022801"/>
    </source>
</evidence>
<evidence type="ECO:0000256" key="5">
    <source>
        <dbReference type="ARBA" id="ARBA00022806"/>
    </source>
</evidence>
<dbReference type="GO" id="GO:0005634">
    <property type="term" value="C:nucleus"/>
    <property type="evidence" value="ECO:0007669"/>
    <property type="project" value="UniProtKB-SubCell"/>
</dbReference>
<dbReference type="CDD" id="cd18793">
    <property type="entry name" value="SF2_C_SNF"/>
    <property type="match status" value="1"/>
</dbReference>
<feature type="non-terminal residue" evidence="10">
    <location>
        <position position="1"/>
    </location>
</feature>
<gene>
    <name evidence="10" type="ORF">FCALED_LOCUS15860</name>
</gene>
<evidence type="ECO:0000256" key="3">
    <source>
        <dbReference type="ARBA" id="ARBA00022741"/>
    </source>
</evidence>
<dbReference type="SUPFAM" id="SSF52540">
    <property type="entry name" value="P-loop containing nucleoside triphosphate hydrolases"/>
    <property type="match status" value="1"/>
</dbReference>
<evidence type="ECO:0000256" key="1">
    <source>
        <dbReference type="ARBA" id="ARBA00004123"/>
    </source>
</evidence>
<keyword evidence="11" id="KW-1185">Reference proteome</keyword>
<dbReference type="Gene3D" id="1.20.120.850">
    <property type="entry name" value="SWI2/SNF2 ATPases, N-terminal domain"/>
    <property type="match status" value="1"/>
</dbReference>
<dbReference type="InterPro" id="IPR044574">
    <property type="entry name" value="ARIP4-like"/>
</dbReference>
<dbReference type="GO" id="GO:0016887">
    <property type="term" value="F:ATP hydrolysis activity"/>
    <property type="evidence" value="ECO:0007669"/>
    <property type="project" value="InterPro"/>
</dbReference>
<keyword evidence="6" id="KW-0067">ATP-binding</keyword>
<organism evidence="10 11">
    <name type="scientific">Funneliformis caledonium</name>
    <dbReference type="NCBI Taxonomy" id="1117310"/>
    <lineage>
        <taxon>Eukaryota</taxon>
        <taxon>Fungi</taxon>
        <taxon>Fungi incertae sedis</taxon>
        <taxon>Mucoromycota</taxon>
        <taxon>Glomeromycotina</taxon>
        <taxon>Glomeromycetes</taxon>
        <taxon>Glomerales</taxon>
        <taxon>Glomeraceae</taxon>
        <taxon>Funneliformis</taxon>
    </lineage>
</organism>
<evidence type="ECO:0000259" key="9">
    <source>
        <dbReference type="Pfam" id="PF00271"/>
    </source>
</evidence>
<evidence type="ECO:0000256" key="2">
    <source>
        <dbReference type="ARBA" id="ARBA00007025"/>
    </source>
</evidence>
<evidence type="ECO:0000313" key="10">
    <source>
        <dbReference type="EMBL" id="CAG8744493.1"/>
    </source>
</evidence>
<accession>A0A9N9IQI4</accession>
<dbReference type="Gene3D" id="3.40.50.300">
    <property type="entry name" value="P-loop containing nucleotide triphosphate hydrolases"/>
    <property type="match status" value="1"/>
</dbReference>
<dbReference type="InterPro" id="IPR027417">
    <property type="entry name" value="P-loop_NTPase"/>
</dbReference>
<keyword evidence="5" id="KW-0347">Helicase</keyword>
<evidence type="ECO:0000313" key="11">
    <source>
        <dbReference type="Proteomes" id="UP000789570"/>
    </source>
</evidence>
<sequence>TAALGVNLVGANRVILVDGEWNPSHAEQAIGRTKPVFVYRLITSGTYEHKLFFNSVHKMGLSIRVVDQKNPERKFTKEDLNSKMLVTPEANMPTNLPAPESINYEDDVLVSVALAQRQSIIDIQKVSSFFIDDSQDLNEEDKRHAQELLIEEKAKLNLRIN</sequence>
<dbReference type="Proteomes" id="UP000789570">
    <property type="component" value="Unassembled WGS sequence"/>
</dbReference>
<reference evidence="10" key="1">
    <citation type="submission" date="2021-06" db="EMBL/GenBank/DDBJ databases">
        <authorList>
            <person name="Kallberg Y."/>
            <person name="Tangrot J."/>
            <person name="Rosling A."/>
        </authorList>
    </citation>
    <scope>NUCLEOTIDE SEQUENCE</scope>
    <source>
        <strain evidence="10">UK204</strain>
    </source>
</reference>